<evidence type="ECO:0000313" key="1">
    <source>
        <dbReference type="EMBL" id="AMS03671.1"/>
    </source>
</evidence>
<dbReference type="KEGG" id="vg:29125601"/>
<sequence>MSKHLIPLTTTATAREVAAQLAELGVNPADFDCAKIARFVRMFARDAEHAARGDGFAEDADPDPAMVVEMFDTFATRDDAPYLADLLAA</sequence>
<name>A0A142KC38_9CAUD</name>
<dbReference type="GeneID" id="29125601"/>
<gene>
    <name evidence="1" type="primary">36</name>
    <name evidence="1" type="ORF">SEA_BETTERKATZ_36</name>
</gene>
<protein>
    <submittedName>
        <fullName evidence="1">Uncharacterized protein</fullName>
    </submittedName>
</protein>
<dbReference type="RefSeq" id="YP_009302793.1">
    <property type="nucleotide sequence ID" value="NC_031247.1"/>
</dbReference>
<keyword evidence="2" id="KW-1185">Reference proteome</keyword>
<accession>A0A142KC38</accession>
<dbReference type="EMBL" id="KU963261">
    <property type="protein sequence ID" value="AMS03671.1"/>
    <property type="molecule type" value="Genomic_DNA"/>
</dbReference>
<dbReference type="Proteomes" id="UP000203938">
    <property type="component" value="Segment"/>
</dbReference>
<organism evidence="1 2">
    <name type="scientific">Gordonia phage BetterKatz</name>
    <dbReference type="NCBI Taxonomy" id="1821551"/>
    <lineage>
        <taxon>Viruses</taxon>
        <taxon>Duplodnaviria</taxon>
        <taxon>Heunggongvirae</taxon>
        <taxon>Uroviricota</taxon>
        <taxon>Caudoviricetes</taxon>
        <taxon>Betterkatzvirus</taxon>
        <taxon>Betterkatzvirus betterkatz</taxon>
    </lineage>
</organism>
<reference evidence="2" key="1">
    <citation type="submission" date="2016-03" db="EMBL/GenBank/DDBJ databases">
        <authorList>
            <person name="Berryman E.N."/>
            <person name="Forrest K.M."/>
            <person name="McHale L."/>
            <person name="Wertz A.T."/>
            <person name="Zhuang Z."/>
            <person name="Kasturiarachi N.S."/>
            <person name="Pressimone C.A."/>
            <person name="Schiebel J.G."/>
            <person name="Furbee E.C."/>
            <person name="Grubb S.R."/>
            <person name="Warner M.H."/>
            <person name="Montgomery M.T."/>
            <person name="Garlena R.A."/>
            <person name="Russell D.A."/>
            <person name="Pope W.H."/>
            <person name="Jacobs-Sera D."/>
            <person name="Hendrix R.W."/>
            <person name="Hatfull G.F."/>
        </authorList>
    </citation>
    <scope>NUCLEOTIDE SEQUENCE [LARGE SCALE GENOMIC DNA]</scope>
</reference>
<proteinExistence type="predicted"/>
<evidence type="ECO:0000313" key="2">
    <source>
        <dbReference type="Proteomes" id="UP000203938"/>
    </source>
</evidence>